<dbReference type="GO" id="GO:0005576">
    <property type="term" value="C:extracellular region"/>
    <property type="evidence" value="ECO:0007669"/>
    <property type="project" value="UniProtKB-SubCell"/>
</dbReference>
<dbReference type="RefSeq" id="WP_036164993.1">
    <property type="nucleotide sequence ID" value="NZ_JRKJ01000002.1"/>
</dbReference>
<organism evidence="5 6">
    <name type="scientific">Lysobacter dokdonensis DS-58</name>
    <dbReference type="NCBI Taxonomy" id="1300345"/>
    <lineage>
        <taxon>Bacteria</taxon>
        <taxon>Pseudomonadati</taxon>
        <taxon>Pseudomonadota</taxon>
        <taxon>Gammaproteobacteria</taxon>
        <taxon>Lysobacterales</taxon>
        <taxon>Lysobacteraceae</taxon>
        <taxon>Noviluteimonas</taxon>
    </lineage>
</organism>
<protein>
    <submittedName>
        <fullName evidence="5">Phage protein</fullName>
    </submittedName>
</protein>
<dbReference type="InterPro" id="IPR006626">
    <property type="entry name" value="PbH1"/>
</dbReference>
<reference evidence="5 6" key="1">
    <citation type="submission" date="2014-09" db="EMBL/GenBank/DDBJ databases">
        <title>Genome sequences of Lysobacter dokdonensis DS-58.</title>
        <authorList>
            <person name="Kim J.F."/>
            <person name="Kwak M.-J."/>
        </authorList>
    </citation>
    <scope>NUCLEOTIDE SEQUENCE [LARGE SCALE GENOMIC DNA]</scope>
    <source>
        <strain evidence="5 6">DS-58</strain>
    </source>
</reference>
<dbReference type="Pfam" id="PF13229">
    <property type="entry name" value="Beta_helix"/>
    <property type="match status" value="1"/>
</dbReference>
<dbReference type="Gene3D" id="2.160.20.10">
    <property type="entry name" value="Single-stranded right-handed beta-helix, Pectin lyase-like"/>
    <property type="match status" value="1"/>
</dbReference>
<name>A0A0A2X5M0_9GAMM</name>
<evidence type="ECO:0000256" key="3">
    <source>
        <dbReference type="SAM" id="SignalP"/>
    </source>
</evidence>
<dbReference type="InterPro" id="IPR039448">
    <property type="entry name" value="Beta_helix"/>
</dbReference>
<evidence type="ECO:0000256" key="2">
    <source>
        <dbReference type="ARBA" id="ARBA00022525"/>
    </source>
</evidence>
<keyword evidence="3" id="KW-0732">Signal</keyword>
<comment type="caution">
    <text evidence="5">The sequence shown here is derived from an EMBL/GenBank/DDBJ whole genome shotgun (WGS) entry which is preliminary data.</text>
</comment>
<dbReference type="PANTHER" id="PTHR31375">
    <property type="match status" value="1"/>
</dbReference>
<dbReference type="InterPro" id="IPR006311">
    <property type="entry name" value="TAT_signal"/>
</dbReference>
<dbReference type="eggNOG" id="COG5434">
    <property type="taxonomic scope" value="Bacteria"/>
</dbReference>
<dbReference type="OrthoDB" id="3291491at2"/>
<evidence type="ECO:0000313" key="6">
    <source>
        <dbReference type="Proteomes" id="UP000030518"/>
    </source>
</evidence>
<feature type="signal peptide" evidence="3">
    <location>
        <begin position="1"/>
        <end position="33"/>
    </location>
</feature>
<evidence type="ECO:0000256" key="1">
    <source>
        <dbReference type="ARBA" id="ARBA00004613"/>
    </source>
</evidence>
<feature type="chain" id="PRO_5002007510" evidence="3">
    <location>
        <begin position="34"/>
        <end position="369"/>
    </location>
</feature>
<dbReference type="STRING" id="1300345.LF41_1081"/>
<dbReference type="SUPFAM" id="SSF51126">
    <property type="entry name" value="Pectin lyase-like"/>
    <property type="match status" value="1"/>
</dbReference>
<sequence length="369" mass="39622">MSQTNIARRTFIKNSAMVAVPLLIGGVAMPAFALTTPPTRARGTTVLNVKNYGALGDGIKDDTAAIQAAINALPTTGGTVQVPAGTYMIDTSKKINLRSKMHFQMMPGAILKAKTSSLSRHYIIYINDKSDVEVSGGQLIGDRATHKYTTSGTHEWGHGIQCLGGIRVTIRDVRIADCTGDGVCMGGAANDVVVANIVSTNNRRQGISVTNCRNIKIYDSEFSFTNGTAPECGIDIEPDAGYTCDGVLVQNCRFNDNKKYGANIWNRTTNVTFDGCTFERNGSLGMGTVGITGLTVKNCTFRLNSATGVVYNTNTKSCTHSNNLSYQNYTRLGAKVRTPFSQTGWTSKIERDVLVRGGALVTIGTNNFQ</sequence>
<gene>
    <name evidence="5" type="ORF">LF41_1081</name>
</gene>
<dbReference type="AlphaFoldDB" id="A0A0A2X5M0"/>
<dbReference type="SMART" id="SM00710">
    <property type="entry name" value="PbH1"/>
    <property type="match status" value="6"/>
</dbReference>
<keyword evidence="2" id="KW-0964">Secreted</keyword>
<dbReference type="Proteomes" id="UP000030518">
    <property type="component" value="Unassembled WGS sequence"/>
</dbReference>
<dbReference type="PROSITE" id="PS51318">
    <property type="entry name" value="TAT"/>
    <property type="match status" value="1"/>
</dbReference>
<dbReference type="EMBL" id="JRKJ01000002">
    <property type="protein sequence ID" value="KGQ20544.1"/>
    <property type="molecule type" value="Genomic_DNA"/>
</dbReference>
<comment type="subcellular location">
    <subcellularLocation>
        <location evidence="1">Secreted</location>
    </subcellularLocation>
</comment>
<keyword evidence="6" id="KW-1185">Reference proteome</keyword>
<accession>A0A0A2X5M0</accession>
<dbReference type="InterPro" id="IPR011050">
    <property type="entry name" value="Pectin_lyase_fold/virulence"/>
</dbReference>
<dbReference type="PATRIC" id="fig|1300345.3.peg.402"/>
<evidence type="ECO:0000259" key="4">
    <source>
        <dbReference type="Pfam" id="PF13229"/>
    </source>
</evidence>
<feature type="domain" description="Right handed beta helix" evidence="4">
    <location>
        <begin position="122"/>
        <end position="278"/>
    </location>
</feature>
<evidence type="ECO:0000313" key="5">
    <source>
        <dbReference type="EMBL" id="KGQ20544.1"/>
    </source>
</evidence>
<proteinExistence type="predicted"/>
<dbReference type="InterPro" id="IPR012334">
    <property type="entry name" value="Pectin_lyas_fold"/>
</dbReference>